<reference evidence="3" key="1">
    <citation type="submission" date="2014-04" db="EMBL/GenBank/DDBJ databases">
        <title>Evolutionary Origins and Diversification of the Mycorrhizal Mutualists.</title>
        <authorList>
            <consortium name="DOE Joint Genome Institute"/>
            <consortium name="Mycorrhizal Genomics Consortium"/>
            <person name="Kohler A."/>
            <person name="Kuo A."/>
            <person name="Nagy L.G."/>
            <person name="Floudas D."/>
            <person name="Copeland A."/>
            <person name="Barry K.W."/>
            <person name="Cichocki N."/>
            <person name="Veneault-Fourrey C."/>
            <person name="LaButti K."/>
            <person name="Lindquist E.A."/>
            <person name="Lipzen A."/>
            <person name="Lundell T."/>
            <person name="Morin E."/>
            <person name="Murat C."/>
            <person name="Riley R."/>
            <person name="Ohm R."/>
            <person name="Sun H."/>
            <person name="Tunlid A."/>
            <person name="Henrissat B."/>
            <person name="Grigoriev I.V."/>
            <person name="Hibbett D.S."/>
            <person name="Martin F."/>
        </authorList>
    </citation>
    <scope>NUCLEOTIDE SEQUENCE [LARGE SCALE GENOMIC DNA]</scope>
    <source>
        <strain evidence="3">FD-334 SS-4</strain>
    </source>
</reference>
<dbReference type="CDD" id="cd03784">
    <property type="entry name" value="GT1_Gtf-like"/>
    <property type="match status" value="1"/>
</dbReference>
<dbReference type="OrthoDB" id="5835829at2759"/>
<dbReference type="InterPro" id="IPR002213">
    <property type="entry name" value="UDP_glucos_trans"/>
</dbReference>
<proteinExistence type="predicted"/>
<accession>A0A0D2MBM6</accession>
<dbReference type="STRING" id="945553.A0A0D2MBM6"/>
<dbReference type="Proteomes" id="UP000054270">
    <property type="component" value="Unassembled WGS sequence"/>
</dbReference>
<dbReference type="Pfam" id="PF00201">
    <property type="entry name" value="UDPGT"/>
    <property type="match status" value="1"/>
</dbReference>
<protein>
    <submittedName>
        <fullName evidence="2">Glycosyltransferase family 1 protein</fullName>
    </submittedName>
</protein>
<evidence type="ECO:0000256" key="1">
    <source>
        <dbReference type="ARBA" id="ARBA00022679"/>
    </source>
</evidence>
<evidence type="ECO:0000313" key="3">
    <source>
        <dbReference type="Proteomes" id="UP000054270"/>
    </source>
</evidence>
<dbReference type="SUPFAM" id="SSF53756">
    <property type="entry name" value="UDP-Glycosyltransferase/glycogen phosphorylase"/>
    <property type="match status" value="1"/>
</dbReference>
<dbReference type="PANTHER" id="PTHR48045">
    <property type="entry name" value="UDP-GLYCOSYLTRANSFERASE 72B1"/>
    <property type="match status" value="1"/>
</dbReference>
<dbReference type="AlphaFoldDB" id="A0A0D2MBM6"/>
<dbReference type="Gene3D" id="3.40.50.2000">
    <property type="entry name" value="Glycogen Phosphorylase B"/>
    <property type="match status" value="2"/>
</dbReference>
<organism evidence="2 3">
    <name type="scientific">Hypholoma sublateritium (strain FD-334 SS-4)</name>
    <dbReference type="NCBI Taxonomy" id="945553"/>
    <lineage>
        <taxon>Eukaryota</taxon>
        <taxon>Fungi</taxon>
        <taxon>Dikarya</taxon>
        <taxon>Basidiomycota</taxon>
        <taxon>Agaricomycotina</taxon>
        <taxon>Agaricomycetes</taxon>
        <taxon>Agaricomycetidae</taxon>
        <taxon>Agaricales</taxon>
        <taxon>Agaricineae</taxon>
        <taxon>Strophariaceae</taxon>
        <taxon>Hypholoma</taxon>
    </lineage>
</organism>
<dbReference type="PANTHER" id="PTHR48045:SF31">
    <property type="entry name" value="UDP-GLYCOSYLTRANSFERASE 76B1-LIKE"/>
    <property type="match status" value="1"/>
</dbReference>
<dbReference type="OMA" id="GHNGNME"/>
<keyword evidence="1 2" id="KW-0808">Transferase</keyword>
<sequence length="508" mass="55617">MSHFVLAPLPAWGHVRPLTQLALRLLDFNEKIVVTIFIGPNLLAKTRAEISANTTIPLEHNSRIRILTTIDSTEQDVFKLLGSLVGSYPEAYKTLHEAKEITCATTGMTYNAVKAPVAVLLDFFLGPMLFATRAIAGESVRIFTWATGAPAAITRIWGPEHLGGLGDFEAKVEEEARRTGTVAADIGDMIYRRTSGAIVKLPGLPAVYDYELFPQELASPPSMYQLLLSGHTVFKNCDGVVMSSSYVLEGKALEGMKKWWAEDGKEVYGIGPLLPRTYWDTLPTDEGATDVRNFLEEMLGKYGKQSVILVSFGSFFWPPVQEYVEELIIGLIDKKFPFIFCHASPFAIIPPALSNIINSSGLGILSSWVPQQYVLNHPATGWFLTHGGQGSVTESLGSGIPLICWPIEADQPIASLQAAQSLRVAFELVEVRNGQGLGPIHRLGGRKPEGTRAAVGREIREVIDAARGEVGQEMRRKAEAIKAQMQKSWDEEGVAAKELAAFVEKLVL</sequence>
<dbReference type="EMBL" id="KN817563">
    <property type="protein sequence ID" value="KJA20838.1"/>
    <property type="molecule type" value="Genomic_DNA"/>
</dbReference>
<name>A0A0D2MBM6_HYPSF</name>
<gene>
    <name evidence="2" type="ORF">HYPSUDRAFT_42640</name>
</gene>
<dbReference type="GO" id="GO:0008194">
    <property type="term" value="F:UDP-glycosyltransferase activity"/>
    <property type="evidence" value="ECO:0007669"/>
    <property type="project" value="InterPro"/>
</dbReference>
<evidence type="ECO:0000313" key="2">
    <source>
        <dbReference type="EMBL" id="KJA20838.1"/>
    </source>
</evidence>
<keyword evidence="3" id="KW-1185">Reference proteome</keyword>